<sequence>MIGNRIILKGQVRSLAEKADATKAVSAAPGITCVDNRLEVANAVSLAY</sequence>
<evidence type="ECO:0000313" key="3">
    <source>
        <dbReference type="Proteomes" id="UP001232063"/>
    </source>
</evidence>
<comment type="caution">
    <text evidence="2">The sequence shown here is derived from an EMBL/GenBank/DDBJ whole genome shotgun (WGS) entry which is preliminary data.</text>
</comment>
<keyword evidence="3" id="KW-1185">Reference proteome</keyword>
<dbReference type="Gene3D" id="3.30.1340.30">
    <property type="match status" value="1"/>
</dbReference>
<dbReference type="AlphaFoldDB" id="A0AAE3RD68"/>
<dbReference type="Proteomes" id="UP001232063">
    <property type="component" value="Unassembled WGS sequence"/>
</dbReference>
<name>A0AAE3RD68_9BACT</name>
<accession>A0AAE3RD68</accession>
<feature type="domain" description="BON" evidence="1">
    <location>
        <begin position="1"/>
        <end position="42"/>
    </location>
</feature>
<evidence type="ECO:0000313" key="2">
    <source>
        <dbReference type="EMBL" id="MDJ1506440.1"/>
    </source>
</evidence>
<dbReference type="InterPro" id="IPR007055">
    <property type="entry name" value="BON_dom"/>
</dbReference>
<dbReference type="PROSITE" id="PS50914">
    <property type="entry name" value="BON"/>
    <property type="match status" value="1"/>
</dbReference>
<dbReference type="Pfam" id="PF04972">
    <property type="entry name" value="BON"/>
    <property type="match status" value="1"/>
</dbReference>
<protein>
    <submittedName>
        <fullName evidence="2">BON domain-containing protein</fullName>
    </submittedName>
</protein>
<proteinExistence type="predicted"/>
<reference evidence="2" key="1">
    <citation type="submission" date="2023-05" db="EMBL/GenBank/DDBJ databases">
        <authorList>
            <person name="Zhang X."/>
        </authorList>
    </citation>
    <scope>NUCLEOTIDE SEQUENCE</scope>
    <source>
        <strain evidence="2">BD1B2-1</strain>
    </source>
</reference>
<dbReference type="EMBL" id="JASJOU010000022">
    <property type="protein sequence ID" value="MDJ1506440.1"/>
    <property type="molecule type" value="Genomic_DNA"/>
</dbReference>
<organism evidence="2 3">
    <name type="scientific">Xanthocytophaga agilis</name>
    <dbReference type="NCBI Taxonomy" id="3048010"/>
    <lineage>
        <taxon>Bacteria</taxon>
        <taxon>Pseudomonadati</taxon>
        <taxon>Bacteroidota</taxon>
        <taxon>Cytophagia</taxon>
        <taxon>Cytophagales</taxon>
        <taxon>Rhodocytophagaceae</taxon>
        <taxon>Xanthocytophaga</taxon>
    </lineage>
</organism>
<gene>
    <name evidence="2" type="ORF">QNI22_37670</name>
</gene>
<evidence type="ECO:0000259" key="1">
    <source>
        <dbReference type="PROSITE" id="PS50914"/>
    </source>
</evidence>